<dbReference type="GeneID" id="83015935"/>
<keyword evidence="2" id="KW-1185">Reference proteome</keyword>
<accession>A0A412FY79</accession>
<evidence type="ECO:0000313" key="2">
    <source>
        <dbReference type="Proteomes" id="UP000284178"/>
    </source>
</evidence>
<dbReference type="Proteomes" id="UP000284178">
    <property type="component" value="Unassembled WGS sequence"/>
</dbReference>
<dbReference type="EMBL" id="QRUP01000013">
    <property type="protein sequence ID" value="RGR73093.1"/>
    <property type="molecule type" value="Genomic_DNA"/>
</dbReference>
<proteinExistence type="predicted"/>
<gene>
    <name evidence="1" type="ORF">DWY25_11065</name>
</gene>
<protein>
    <submittedName>
        <fullName evidence="1">Uncharacterized protein</fullName>
    </submittedName>
</protein>
<name>A0A412FY79_9FIRM</name>
<reference evidence="1 2" key="1">
    <citation type="submission" date="2018-08" db="EMBL/GenBank/DDBJ databases">
        <title>A genome reference for cultivated species of the human gut microbiota.</title>
        <authorList>
            <person name="Zou Y."/>
            <person name="Xue W."/>
            <person name="Luo G."/>
        </authorList>
    </citation>
    <scope>NUCLEOTIDE SEQUENCE [LARGE SCALE GENOMIC DNA]</scope>
    <source>
        <strain evidence="1 2">AF24-29</strain>
    </source>
</reference>
<organism evidence="1 2">
    <name type="scientific">Holdemania filiformis</name>
    <dbReference type="NCBI Taxonomy" id="61171"/>
    <lineage>
        <taxon>Bacteria</taxon>
        <taxon>Bacillati</taxon>
        <taxon>Bacillota</taxon>
        <taxon>Erysipelotrichia</taxon>
        <taxon>Erysipelotrichales</taxon>
        <taxon>Erysipelotrichaceae</taxon>
        <taxon>Holdemania</taxon>
    </lineage>
</organism>
<sequence length="66" mass="7998">MEKKTFNQAAYVNEYKKKFYKQYAFRFSLKKDQAIIDHLEKQADKTNYIKSLIQRDIEKSEKESSL</sequence>
<dbReference type="AlphaFoldDB" id="A0A412FY79"/>
<evidence type="ECO:0000313" key="1">
    <source>
        <dbReference type="EMBL" id="RGR73093.1"/>
    </source>
</evidence>
<comment type="caution">
    <text evidence="1">The sequence shown here is derived from an EMBL/GenBank/DDBJ whole genome shotgun (WGS) entry which is preliminary data.</text>
</comment>
<dbReference type="RefSeq" id="WP_006059257.1">
    <property type="nucleotide sequence ID" value="NZ_CABJCV010000013.1"/>
</dbReference>